<name>A0ACB8IUS6_CITSI</name>
<dbReference type="EMBL" id="CM039177">
    <property type="protein sequence ID" value="KAH9700086.1"/>
    <property type="molecule type" value="Genomic_DNA"/>
</dbReference>
<accession>A0ACB8IUS6</accession>
<keyword evidence="2" id="KW-1185">Reference proteome</keyword>
<comment type="caution">
    <text evidence="1">The sequence shown here is derived from an EMBL/GenBank/DDBJ whole genome shotgun (WGS) entry which is preliminary data.</text>
</comment>
<organism evidence="1 2">
    <name type="scientific">Citrus sinensis</name>
    <name type="common">Sweet orange</name>
    <name type="synonym">Citrus aurantium var. sinensis</name>
    <dbReference type="NCBI Taxonomy" id="2711"/>
    <lineage>
        <taxon>Eukaryota</taxon>
        <taxon>Viridiplantae</taxon>
        <taxon>Streptophyta</taxon>
        <taxon>Embryophyta</taxon>
        <taxon>Tracheophyta</taxon>
        <taxon>Spermatophyta</taxon>
        <taxon>Magnoliopsida</taxon>
        <taxon>eudicotyledons</taxon>
        <taxon>Gunneridae</taxon>
        <taxon>Pentapetalae</taxon>
        <taxon>rosids</taxon>
        <taxon>malvids</taxon>
        <taxon>Sapindales</taxon>
        <taxon>Rutaceae</taxon>
        <taxon>Aurantioideae</taxon>
        <taxon>Citrus</taxon>
    </lineage>
</organism>
<evidence type="ECO:0000313" key="2">
    <source>
        <dbReference type="Proteomes" id="UP000829398"/>
    </source>
</evidence>
<dbReference type="Proteomes" id="UP000829398">
    <property type="component" value="Chromosome 8"/>
</dbReference>
<reference evidence="2" key="1">
    <citation type="journal article" date="2023" name="Hortic. Res.">
        <title>A chromosome-level phased genome enabling allele-level studies in sweet orange: a case study on citrus Huanglongbing tolerance.</title>
        <authorList>
            <person name="Wu B."/>
            <person name="Yu Q."/>
            <person name="Deng Z."/>
            <person name="Duan Y."/>
            <person name="Luo F."/>
            <person name="Gmitter F. Jr."/>
        </authorList>
    </citation>
    <scope>NUCLEOTIDE SEQUENCE [LARGE SCALE GENOMIC DNA]</scope>
    <source>
        <strain evidence="2">cv. Valencia</strain>
    </source>
</reference>
<gene>
    <name evidence="1" type="ORF">KPL71_024601</name>
</gene>
<sequence length="381" mass="41358">MGYSNSVLATFFFLCLELCVINGQPLVPAMFIFGDSVVDAGNNNYIYTIVKANFRPYGRDFVHHKPTGRFCNGKLAADFTGTLFLTIFSLQPISFFDSLMVLALLILSKTAENIGFTSYPPAYLSEEAKGKNLLIGANFASGASGYYETTAKLYHAIPLSQQLEHFKDYQRKLEGIAGKTNASSIISGGLCLVSSGSSDFIQNYYINPLLYKVYTPDQFSDILIESFSAFVQKLYGLGVRKIGVSTLPPLGCLPATITVFGSDSNECVDKINGDAVSFNNKLNATSQSLVNKLSGLNLVVLDIYQPLYDLVTKPSENGFVEARRACCGTGLLETSILCNKKSIGTCANASEYVFWDGFHPTEAANKILADDLLSSGISLIS</sequence>
<proteinExistence type="predicted"/>
<protein>
    <submittedName>
        <fullName evidence="1">GDSL esterase/lipase</fullName>
    </submittedName>
</protein>
<evidence type="ECO:0000313" key="1">
    <source>
        <dbReference type="EMBL" id="KAH9700086.1"/>
    </source>
</evidence>